<gene>
    <name evidence="11" type="ORF">DFR28_101809</name>
</gene>
<dbReference type="OrthoDB" id="9809557at2"/>
<dbReference type="Proteomes" id="UP000253083">
    <property type="component" value="Unassembled WGS sequence"/>
</dbReference>
<dbReference type="PANTHER" id="PTHR30376:SF3">
    <property type="entry name" value="RNA POLYMERASE SIGMA FACTOR RPOH"/>
    <property type="match status" value="1"/>
</dbReference>
<sequence length="285" mass="32310">MTTTNIAVNPVSLPQDTNLAGFLKVANSAPVLSAETEAQLARRFRDEEDVDAARQLVVSQLRNVIHVAKSFTGYGLPVADLIQEGNIGLMKAVKNFDPERGIRLVSYAVHWIKAEIYEYVLKNWKIVKVATTKAQRKLFFNLRKSRKSLSAMTEQETQDLASRLDVPVKTVRDMEIRLTSTDVAFDGNDSDDDEFTTSPSAYLPDMRYNPEELAMKTENSDNNRESLYAAIEDLDDRSKDILQRRWLSDQKATLHELAAEYNVSAERIRQIEKRAMQKMKGHIAA</sequence>
<keyword evidence="12" id="KW-1185">Reference proteome</keyword>
<evidence type="ECO:0000313" key="12">
    <source>
        <dbReference type="Proteomes" id="UP000253083"/>
    </source>
</evidence>
<evidence type="ECO:0000256" key="2">
    <source>
        <dbReference type="ARBA" id="ARBA00022490"/>
    </source>
</evidence>
<dbReference type="InterPro" id="IPR050813">
    <property type="entry name" value="Sigma-70_Factor"/>
</dbReference>
<keyword evidence="2" id="KW-0963">Cytoplasm</keyword>
<protein>
    <recommendedName>
        <fullName evidence="8">RNA polymerase sigma factor</fullName>
    </recommendedName>
</protein>
<accession>A0A395JQ08</accession>
<dbReference type="InterPro" id="IPR000943">
    <property type="entry name" value="RNA_pol_sigma70"/>
</dbReference>
<evidence type="ECO:0000256" key="7">
    <source>
        <dbReference type="ARBA" id="ARBA00023163"/>
    </source>
</evidence>
<comment type="similarity">
    <text evidence="1 8">Belongs to the sigma-70 factor family.</text>
</comment>
<dbReference type="PROSITE" id="PS00716">
    <property type="entry name" value="SIGMA70_2"/>
    <property type="match status" value="1"/>
</dbReference>
<dbReference type="EMBL" id="QNRT01000001">
    <property type="protein sequence ID" value="RBP53423.1"/>
    <property type="molecule type" value="Genomic_DNA"/>
</dbReference>
<feature type="domain" description="RNA polymerase sigma-70" evidence="9">
    <location>
        <begin position="80"/>
        <end position="93"/>
    </location>
</feature>
<evidence type="ECO:0000256" key="4">
    <source>
        <dbReference type="ARBA" id="ARBA00023016"/>
    </source>
</evidence>
<dbReference type="FunFam" id="1.10.10.10:FF:000285">
    <property type="entry name" value="RNA polymerase sigma factor RpoH"/>
    <property type="match status" value="1"/>
</dbReference>
<keyword evidence="3 8" id="KW-0805">Transcription regulation</keyword>
<keyword evidence="5 8" id="KW-0731">Sigma factor</keyword>
<dbReference type="GO" id="GO:0016987">
    <property type="term" value="F:sigma factor activity"/>
    <property type="evidence" value="ECO:0007669"/>
    <property type="project" value="UniProtKB-UniRule"/>
</dbReference>
<evidence type="ECO:0000259" key="10">
    <source>
        <dbReference type="PROSITE" id="PS00716"/>
    </source>
</evidence>
<dbReference type="NCBIfam" id="TIGR02937">
    <property type="entry name" value="sigma70-ECF"/>
    <property type="match status" value="1"/>
</dbReference>
<organism evidence="11 12">
    <name type="scientific">Arenicella xantha</name>
    <dbReference type="NCBI Taxonomy" id="644221"/>
    <lineage>
        <taxon>Bacteria</taxon>
        <taxon>Pseudomonadati</taxon>
        <taxon>Pseudomonadota</taxon>
        <taxon>Gammaproteobacteria</taxon>
        <taxon>Arenicellales</taxon>
        <taxon>Arenicellaceae</taxon>
        <taxon>Arenicella</taxon>
    </lineage>
</organism>
<dbReference type="Pfam" id="PF04545">
    <property type="entry name" value="Sigma70_r4"/>
    <property type="match status" value="1"/>
</dbReference>
<dbReference type="InterPro" id="IPR014284">
    <property type="entry name" value="RNA_pol_sigma-70_dom"/>
</dbReference>
<dbReference type="InParanoid" id="A0A395JQ08"/>
<dbReference type="Pfam" id="PF04542">
    <property type="entry name" value="Sigma70_r2"/>
    <property type="match status" value="1"/>
</dbReference>
<evidence type="ECO:0000313" key="11">
    <source>
        <dbReference type="EMBL" id="RBP53423.1"/>
    </source>
</evidence>
<keyword evidence="7 8" id="KW-0804">Transcription</keyword>
<evidence type="ECO:0000259" key="9">
    <source>
        <dbReference type="PROSITE" id="PS00715"/>
    </source>
</evidence>
<feature type="domain" description="RNA polymerase sigma-70" evidence="10">
    <location>
        <begin position="253"/>
        <end position="279"/>
    </location>
</feature>
<dbReference type="SUPFAM" id="SSF88946">
    <property type="entry name" value="Sigma2 domain of RNA polymerase sigma factors"/>
    <property type="match status" value="1"/>
</dbReference>
<dbReference type="CDD" id="cd06171">
    <property type="entry name" value="Sigma70_r4"/>
    <property type="match status" value="1"/>
</dbReference>
<dbReference type="RefSeq" id="WP_113952993.1">
    <property type="nucleotide sequence ID" value="NZ_QNRT01000001.1"/>
</dbReference>
<comment type="caution">
    <text evidence="11">The sequence shown here is derived from an EMBL/GenBank/DDBJ whole genome shotgun (WGS) entry which is preliminary data.</text>
</comment>
<proteinExistence type="inferred from homology"/>
<dbReference type="InterPro" id="IPR007627">
    <property type="entry name" value="RNA_pol_sigma70_r2"/>
</dbReference>
<dbReference type="SUPFAM" id="SSF88659">
    <property type="entry name" value="Sigma3 and sigma4 domains of RNA polymerase sigma factors"/>
    <property type="match status" value="1"/>
</dbReference>
<dbReference type="PROSITE" id="PS00715">
    <property type="entry name" value="SIGMA70_1"/>
    <property type="match status" value="1"/>
</dbReference>
<dbReference type="InterPro" id="IPR007630">
    <property type="entry name" value="RNA_pol_sigma70_r4"/>
</dbReference>
<keyword evidence="4" id="KW-0346">Stress response</keyword>
<comment type="function">
    <text evidence="8">Sigma factors are initiation factors that promote the attachment of RNA polymerase to specific initiation sites and are then released.</text>
</comment>
<dbReference type="FunCoup" id="A0A395JQ08">
    <property type="interactions" value="137"/>
</dbReference>
<dbReference type="GO" id="GO:0003677">
    <property type="term" value="F:DNA binding"/>
    <property type="evidence" value="ECO:0007669"/>
    <property type="project" value="UniProtKB-KW"/>
</dbReference>
<dbReference type="NCBIfam" id="TIGR02392">
    <property type="entry name" value="rpoH_proteo"/>
    <property type="match status" value="1"/>
</dbReference>
<evidence type="ECO:0000256" key="3">
    <source>
        <dbReference type="ARBA" id="ARBA00023015"/>
    </source>
</evidence>
<dbReference type="PANTHER" id="PTHR30376">
    <property type="entry name" value="SIGMA FACTOR RPOH HEAT SHOCK RELATED"/>
    <property type="match status" value="1"/>
</dbReference>
<evidence type="ECO:0000256" key="6">
    <source>
        <dbReference type="ARBA" id="ARBA00023125"/>
    </source>
</evidence>
<dbReference type="InterPro" id="IPR013324">
    <property type="entry name" value="RNA_pol_sigma_r3/r4-like"/>
</dbReference>
<dbReference type="InterPro" id="IPR012759">
    <property type="entry name" value="RNA_pol_sigma_RpoH_proteobac"/>
</dbReference>
<dbReference type="AlphaFoldDB" id="A0A395JQ08"/>
<dbReference type="Gene3D" id="1.10.601.10">
    <property type="entry name" value="RNA Polymerase Primary Sigma Factor"/>
    <property type="match status" value="1"/>
</dbReference>
<evidence type="ECO:0000256" key="5">
    <source>
        <dbReference type="ARBA" id="ARBA00023082"/>
    </source>
</evidence>
<evidence type="ECO:0000256" key="8">
    <source>
        <dbReference type="RuleBase" id="RU362124"/>
    </source>
</evidence>
<dbReference type="Gene3D" id="1.20.140.160">
    <property type="match status" value="1"/>
</dbReference>
<reference evidence="11 12" key="1">
    <citation type="submission" date="2018-06" db="EMBL/GenBank/DDBJ databases">
        <title>Genomic Encyclopedia of Type Strains, Phase IV (KMG-IV): sequencing the most valuable type-strain genomes for metagenomic binning, comparative biology and taxonomic classification.</title>
        <authorList>
            <person name="Goeker M."/>
        </authorList>
    </citation>
    <scope>NUCLEOTIDE SEQUENCE [LARGE SCALE GENOMIC DNA]</scope>
    <source>
        <strain evidence="11 12">DSM 24032</strain>
    </source>
</reference>
<dbReference type="GO" id="GO:0006352">
    <property type="term" value="P:DNA-templated transcription initiation"/>
    <property type="evidence" value="ECO:0007669"/>
    <property type="project" value="UniProtKB-UniRule"/>
</dbReference>
<keyword evidence="6 8" id="KW-0238">DNA-binding</keyword>
<dbReference type="PRINTS" id="PR00046">
    <property type="entry name" value="SIGMA70FCT"/>
</dbReference>
<name>A0A395JQ08_9GAMM</name>
<dbReference type="NCBIfam" id="NF005143">
    <property type="entry name" value="PRK06596.1"/>
    <property type="match status" value="1"/>
</dbReference>
<dbReference type="InterPro" id="IPR013325">
    <property type="entry name" value="RNA_pol_sigma_r2"/>
</dbReference>
<evidence type="ECO:0000256" key="1">
    <source>
        <dbReference type="ARBA" id="ARBA00007788"/>
    </source>
</evidence>